<reference evidence="1 2" key="1">
    <citation type="submission" date="2016-03" db="EMBL/GenBank/DDBJ databases">
        <title>Comparative genomics of the ectomycorrhizal sister species Rhizopogon vinicolor and Rhizopogon vesiculosus (Basidiomycota: Boletales) reveals a divergence of the mating type B locus.</title>
        <authorList>
            <person name="Mujic A.B."/>
            <person name="Kuo A."/>
            <person name="Tritt A."/>
            <person name="Lipzen A."/>
            <person name="Chen C."/>
            <person name="Johnson J."/>
            <person name="Sharma A."/>
            <person name="Barry K."/>
            <person name="Grigoriev I.V."/>
            <person name="Spatafora J.W."/>
        </authorList>
    </citation>
    <scope>NUCLEOTIDE SEQUENCE [LARGE SCALE GENOMIC DNA]</scope>
    <source>
        <strain evidence="1 2">AM-OR11-056</strain>
    </source>
</reference>
<comment type="caution">
    <text evidence="1">The sequence shown here is derived from an EMBL/GenBank/DDBJ whole genome shotgun (WGS) entry which is preliminary data.</text>
</comment>
<gene>
    <name evidence="1" type="ORF">AZE42_09733</name>
</gene>
<dbReference type="EMBL" id="LVVM01005591">
    <property type="protein sequence ID" value="OJA10134.1"/>
    <property type="molecule type" value="Genomic_DNA"/>
</dbReference>
<evidence type="ECO:0000313" key="2">
    <source>
        <dbReference type="Proteomes" id="UP000183567"/>
    </source>
</evidence>
<name>A0A1J8PLZ1_9AGAM</name>
<keyword evidence="2" id="KW-1185">Reference proteome</keyword>
<dbReference type="OrthoDB" id="2998174at2759"/>
<dbReference type="Gene3D" id="1.10.600.10">
    <property type="entry name" value="Farnesyl Diphosphate Synthase"/>
    <property type="match status" value="1"/>
</dbReference>
<organism evidence="1 2">
    <name type="scientific">Rhizopogon vesiculosus</name>
    <dbReference type="NCBI Taxonomy" id="180088"/>
    <lineage>
        <taxon>Eukaryota</taxon>
        <taxon>Fungi</taxon>
        <taxon>Dikarya</taxon>
        <taxon>Basidiomycota</taxon>
        <taxon>Agaricomycotina</taxon>
        <taxon>Agaricomycetes</taxon>
        <taxon>Agaricomycetidae</taxon>
        <taxon>Boletales</taxon>
        <taxon>Suillineae</taxon>
        <taxon>Rhizopogonaceae</taxon>
        <taxon>Rhizopogon</taxon>
    </lineage>
</organism>
<feature type="non-terminal residue" evidence="1">
    <location>
        <position position="1"/>
    </location>
</feature>
<sequence>CTESTVAPRSYLFGCRGDRDFVLNWREARFLLSRINCLPQLFTLTTTKDKLSTSTLDNKALASIRQAIATFLQRCDLQYMPVTLDEEFLNFRHIRSPPRPFDQMWICLHTAVCTTIDDIVGKGQDITHVYRFNERFTSCQPQADPVLSGLYALLRYQDLTLVRTRTFLYILNHSSLHTFTH</sequence>
<protein>
    <submittedName>
        <fullName evidence="1">Uncharacterized protein</fullName>
    </submittedName>
</protein>
<evidence type="ECO:0000313" key="1">
    <source>
        <dbReference type="EMBL" id="OJA10134.1"/>
    </source>
</evidence>
<dbReference type="InterPro" id="IPR008949">
    <property type="entry name" value="Isoprenoid_synthase_dom_sf"/>
</dbReference>
<proteinExistence type="predicted"/>
<dbReference type="Proteomes" id="UP000183567">
    <property type="component" value="Unassembled WGS sequence"/>
</dbReference>
<accession>A0A1J8PLZ1</accession>
<dbReference type="AlphaFoldDB" id="A0A1J8PLZ1"/>